<dbReference type="Proteomes" id="UP000321085">
    <property type="component" value="Unassembled WGS sequence"/>
</dbReference>
<evidence type="ECO:0000313" key="2">
    <source>
        <dbReference type="Proteomes" id="UP000321085"/>
    </source>
</evidence>
<reference evidence="1 2" key="1">
    <citation type="submission" date="2019-07" db="EMBL/GenBank/DDBJ databases">
        <title>Whole genome shotgun sequence of Microvirga aerophila NBRC 106136.</title>
        <authorList>
            <person name="Hosoyama A."/>
            <person name="Uohara A."/>
            <person name="Ohji S."/>
            <person name="Ichikawa N."/>
        </authorList>
    </citation>
    <scope>NUCLEOTIDE SEQUENCE [LARGE SCALE GENOMIC DNA]</scope>
    <source>
        <strain evidence="1 2">NBRC 106136</strain>
    </source>
</reference>
<protein>
    <submittedName>
        <fullName evidence="1">Uncharacterized protein</fullName>
    </submittedName>
</protein>
<dbReference type="EMBL" id="BJYU01000078">
    <property type="protein sequence ID" value="GEO16853.1"/>
    <property type="molecule type" value="Genomic_DNA"/>
</dbReference>
<gene>
    <name evidence="1" type="ORF">MAE02_45490</name>
</gene>
<organism evidence="1 2">
    <name type="scientific">Microvirga aerophila</name>
    <dbReference type="NCBI Taxonomy" id="670291"/>
    <lineage>
        <taxon>Bacteria</taxon>
        <taxon>Pseudomonadati</taxon>
        <taxon>Pseudomonadota</taxon>
        <taxon>Alphaproteobacteria</taxon>
        <taxon>Hyphomicrobiales</taxon>
        <taxon>Methylobacteriaceae</taxon>
        <taxon>Microvirga</taxon>
    </lineage>
</organism>
<name>A0A512BY40_9HYPH</name>
<proteinExistence type="predicted"/>
<dbReference type="AlphaFoldDB" id="A0A512BY40"/>
<evidence type="ECO:0000313" key="1">
    <source>
        <dbReference type="EMBL" id="GEO16853.1"/>
    </source>
</evidence>
<keyword evidence="2" id="KW-1185">Reference proteome</keyword>
<comment type="caution">
    <text evidence="1">The sequence shown here is derived from an EMBL/GenBank/DDBJ whole genome shotgun (WGS) entry which is preliminary data.</text>
</comment>
<accession>A0A512BY40</accession>
<sequence>MIQAPATERSVCSRLKGMEHLMFCSFFPLPKGSASIAFDASGPDCANDRAAPSGPSIEGFIGLELPQLEGLSL</sequence>